<protein>
    <submittedName>
        <fullName evidence="1">Uncharacterized protein</fullName>
    </submittedName>
</protein>
<gene>
    <name evidence="1" type="ORF">K0M31_016118</name>
</gene>
<proteinExistence type="predicted"/>
<organism evidence="1 2">
    <name type="scientific">Melipona bicolor</name>
    <dbReference type="NCBI Taxonomy" id="60889"/>
    <lineage>
        <taxon>Eukaryota</taxon>
        <taxon>Metazoa</taxon>
        <taxon>Ecdysozoa</taxon>
        <taxon>Arthropoda</taxon>
        <taxon>Hexapoda</taxon>
        <taxon>Insecta</taxon>
        <taxon>Pterygota</taxon>
        <taxon>Neoptera</taxon>
        <taxon>Endopterygota</taxon>
        <taxon>Hymenoptera</taxon>
        <taxon>Apocrita</taxon>
        <taxon>Aculeata</taxon>
        <taxon>Apoidea</taxon>
        <taxon>Anthophila</taxon>
        <taxon>Apidae</taxon>
        <taxon>Melipona</taxon>
    </lineage>
</organism>
<dbReference type="Proteomes" id="UP001177670">
    <property type="component" value="Unassembled WGS sequence"/>
</dbReference>
<dbReference type="EMBL" id="JAHYIQ010000005">
    <property type="protein sequence ID" value="KAK1131976.1"/>
    <property type="molecule type" value="Genomic_DNA"/>
</dbReference>
<keyword evidence="2" id="KW-1185">Reference proteome</keyword>
<comment type="caution">
    <text evidence="1">The sequence shown here is derived from an EMBL/GenBank/DDBJ whole genome shotgun (WGS) entry which is preliminary data.</text>
</comment>
<name>A0AA40G6K3_9HYME</name>
<evidence type="ECO:0000313" key="2">
    <source>
        <dbReference type="Proteomes" id="UP001177670"/>
    </source>
</evidence>
<reference evidence="1" key="1">
    <citation type="submission" date="2021-10" db="EMBL/GenBank/DDBJ databases">
        <title>Melipona bicolor Genome sequencing and assembly.</title>
        <authorList>
            <person name="Araujo N.S."/>
            <person name="Arias M.C."/>
        </authorList>
    </citation>
    <scope>NUCLEOTIDE SEQUENCE</scope>
    <source>
        <strain evidence="1">USP_2M_L1-L4_2017</strain>
        <tissue evidence="1">Whole body</tissue>
    </source>
</reference>
<evidence type="ECO:0000313" key="1">
    <source>
        <dbReference type="EMBL" id="KAK1131976.1"/>
    </source>
</evidence>
<accession>A0AA40G6K3</accession>
<sequence>MNSKPELLLPDNDAHKRINSNIIKRTMISQEVRDHDHAGGILATSNGKQQQQDECVTSDHEILGSSDSIEIPQMQCLLNQVSHENNVTRETVHIQNSLPNLDSKKLKSEAYKTLSNLLLNGERRNEISEQNDSGICMVTSSENMNPYDKSPNEKGMFASENQQEGHCLDNEDTLWNTSYSCSNLSSPKRKSSTTSDGSCVCSLRIVKTVASLDHAIGVHDLHAANNEANATKHIPRISSNFDGTNEQFVGAAYGNGQISVYDSNQSSFQINCTWNWENLSSTIDASTSRKEFWIDLKCENVAEHREDRDEERAVRSERHRYVKVKKNGDADLVRRLTSTLLTTLPLSRSRISPIYFTRTTTKLTLAMTKINSLTKFQTCSTTGTSMSRRTLI</sequence>
<dbReference type="AlphaFoldDB" id="A0AA40G6K3"/>